<gene>
    <name evidence="2" type="ORF">G5B42_05275</name>
</gene>
<feature type="transmembrane region" description="Helical" evidence="1">
    <location>
        <begin position="78"/>
        <end position="97"/>
    </location>
</feature>
<name>A0A8J6I1G7_9FIRM</name>
<evidence type="ECO:0000313" key="2">
    <source>
        <dbReference type="EMBL" id="MBA2132954.1"/>
    </source>
</evidence>
<evidence type="ECO:0000313" key="3">
    <source>
        <dbReference type="Proteomes" id="UP000657177"/>
    </source>
</evidence>
<keyword evidence="3" id="KW-1185">Reference proteome</keyword>
<keyword evidence="1" id="KW-0812">Transmembrane</keyword>
<dbReference type="Proteomes" id="UP000657177">
    <property type="component" value="Unassembled WGS sequence"/>
</dbReference>
<dbReference type="AlphaFoldDB" id="A0A8J6I1G7"/>
<keyword evidence="1" id="KW-1133">Transmembrane helix</keyword>
<feature type="transmembrane region" description="Helical" evidence="1">
    <location>
        <begin position="151"/>
        <end position="169"/>
    </location>
</feature>
<organism evidence="2 3">
    <name type="scientific">Capillibacterium thermochitinicola</name>
    <dbReference type="NCBI Taxonomy" id="2699427"/>
    <lineage>
        <taxon>Bacteria</taxon>
        <taxon>Bacillati</taxon>
        <taxon>Bacillota</taxon>
        <taxon>Capillibacterium</taxon>
    </lineage>
</organism>
<proteinExistence type="predicted"/>
<feature type="transmembrane region" description="Helical" evidence="1">
    <location>
        <begin position="42"/>
        <end position="66"/>
    </location>
</feature>
<dbReference type="InterPro" id="IPR024529">
    <property type="entry name" value="ECF_trnsprt_substrate-spec"/>
</dbReference>
<dbReference type="Gene3D" id="1.10.1760.20">
    <property type="match status" value="1"/>
</dbReference>
<dbReference type="RefSeq" id="WP_181339410.1">
    <property type="nucleotide sequence ID" value="NZ_JAAKDE010000010.1"/>
</dbReference>
<dbReference type="EMBL" id="JAAKDE010000010">
    <property type="protein sequence ID" value="MBA2132954.1"/>
    <property type="molecule type" value="Genomic_DNA"/>
</dbReference>
<dbReference type="GO" id="GO:0022857">
    <property type="term" value="F:transmembrane transporter activity"/>
    <property type="evidence" value="ECO:0007669"/>
    <property type="project" value="InterPro"/>
</dbReference>
<keyword evidence="1" id="KW-0472">Membrane</keyword>
<accession>A0A8J6I1G7</accession>
<feature type="transmembrane region" description="Helical" evidence="1">
    <location>
        <begin position="12"/>
        <end position="30"/>
    </location>
</feature>
<comment type="caution">
    <text evidence="2">The sequence shown here is derived from an EMBL/GenBank/DDBJ whole genome shotgun (WGS) entry which is preliminary data.</text>
</comment>
<dbReference type="Pfam" id="PF12822">
    <property type="entry name" value="ECF_trnsprt"/>
    <property type="match status" value="1"/>
</dbReference>
<protein>
    <submittedName>
        <fullName evidence="2">ECF transporter S component</fullName>
    </submittedName>
</protein>
<sequence length="181" mass="19205">MSKMSSVKCSIITAVSIGLCVVLPMAFHAIPNAGSIFSPMHIPVLLCGLICGWAYGLLCGLAGPLLSALLTGMPPMAYLPSMMVELAAYGLVCGLMINLVRTKKLYADLYSSLVVALLAGRIVAGVARALIFAPGRYSFAAWVTSYFVTSWPALVIQLTLIPALVVALMKAKLIPERYPAE</sequence>
<evidence type="ECO:0000256" key="1">
    <source>
        <dbReference type="SAM" id="Phobius"/>
    </source>
</evidence>
<reference evidence="2" key="1">
    <citation type="submission" date="2020-06" db="EMBL/GenBank/DDBJ databases">
        <title>Novel chitinolytic bacterium.</title>
        <authorList>
            <person name="Ungkulpasvich U."/>
            <person name="Kosugi A."/>
            <person name="Uke A."/>
        </authorList>
    </citation>
    <scope>NUCLEOTIDE SEQUENCE</scope>
    <source>
        <strain evidence="2">UUS1-1</strain>
    </source>
</reference>
<feature type="transmembrane region" description="Helical" evidence="1">
    <location>
        <begin position="109"/>
        <end position="131"/>
    </location>
</feature>